<dbReference type="PANTHER" id="PTHR23416">
    <property type="entry name" value="SIALIC ACID SYNTHASE-RELATED"/>
    <property type="match status" value="1"/>
</dbReference>
<dbReference type="Gene3D" id="2.160.10.10">
    <property type="entry name" value="Hexapeptide repeat proteins"/>
    <property type="match status" value="1"/>
</dbReference>
<name>A0A9D1NKD1_9BACT</name>
<dbReference type="InterPro" id="IPR051159">
    <property type="entry name" value="Hexapeptide_acetyltransf"/>
</dbReference>
<dbReference type="AlphaFoldDB" id="A0A9D1NKD1"/>
<dbReference type="GO" id="GO:0005829">
    <property type="term" value="C:cytosol"/>
    <property type="evidence" value="ECO:0007669"/>
    <property type="project" value="TreeGrafter"/>
</dbReference>
<comment type="caution">
    <text evidence="7">The sequence shown here is derived from an EMBL/GenBank/DDBJ whole genome shotgun (WGS) entry which is preliminary data.</text>
</comment>
<dbReference type="InterPro" id="IPR001451">
    <property type="entry name" value="Hexapep"/>
</dbReference>
<dbReference type="EMBL" id="DVOG01000094">
    <property type="protein sequence ID" value="HIV04234.1"/>
    <property type="molecule type" value="Genomic_DNA"/>
</dbReference>
<evidence type="ECO:0000256" key="1">
    <source>
        <dbReference type="ARBA" id="ARBA00007274"/>
    </source>
</evidence>
<evidence type="ECO:0000256" key="5">
    <source>
        <dbReference type="ARBA" id="ARBA00067695"/>
    </source>
</evidence>
<reference evidence="7" key="1">
    <citation type="submission" date="2020-10" db="EMBL/GenBank/DDBJ databases">
        <authorList>
            <person name="Gilroy R."/>
        </authorList>
    </citation>
    <scope>NUCLEOTIDE SEQUENCE</scope>
    <source>
        <strain evidence="7">10669</strain>
    </source>
</reference>
<proteinExistence type="inferred from homology"/>
<evidence type="ECO:0000313" key="8">
    <source>
        <dbReference type="Proteomes" id="UP000886812"/>
    </source>
</evidence>
<feature type="domain" description="Maltose/galactoside acetyltransferase" evidence="6">
    <location>
        <begin position="6"/>
        <end position="60"/>
    </location>
</feature>
<comment type="function">
    <text evidence="4">Acetyltransferase implicated in the O-acetylation of Nod factors.</text>
</comment>
<dbReference type="GO" id="GO:0016407">
    <property type="term" value="F:acetyltransferase activity"/>
    <property type="evidence" value="ECO:0007669"/>
    <property type="project" value="InterPro"/>
</dbReference>
<dbReference type="InterPro" id="IPR011004">
    <property type="entry name" value="Trimer_LpxA-like_sf"/>
</dbReference>
<evidence type="ECO:0000256" key="3">
    <source>
        <dbReference type="ARBA" id="ARBA00023315"/>
    </source>
</evidence>
<evidence type="ECO:0000313" key="7">
    <source>
        <dbReference type="EMBL" id="HIV04234.1"/>
    </source>
</evidence>
<keyword evidence="3" id="KW-0012">Acyltransferase</keyword>
<dbReference type="SUPFAM" id="SSF51161">
    <property type="entry name" value="Trimeric LpxA-like enzymes"/>
    <property type="match status" value="1"/>
</dbReference>
<comment type="similarity">
    <text evidence="1">Belongs to the transferase hexapeptide repeat family.</text>
</comment>
<dbReference type="CDD" id="cd03357">
    <property type="entry name" value="LbH_MAT_GAT"/>
    <property type="match status" value="1"/>
</dbReference>
<keyword evidence="2" id="KW-0808">Transferase</keyword>
<dbReference type="GO" id="GO:0008374">
    <property type="term" value="F:O-acyltransferase activity"/>
    <property type="evidence" value="ECO:0007669"/>
    <property type="project" value="TreeGrafter"/>
</dbReference>
<evidence type="ECO:0000256" key="4">
    <source>
        <dbReference type="ARBA" id="ARBA00055587"/>
    </source>
</evidence>
<dbReference type="PANTHER" id="PTHR23416:SF23">
    <property type="entry name" value="ACETYLTRANSFERASE C18B11.09C-RELATED"/>
    <property type="match status" value="1"/>
</dbReference>
<dbReference type="SMART" id="SM01266">
    <property type="entry name" value="Mac"/>
    <property type="match status" value="1"/>
</dbReference>
<organism evidence="7 8">
    <name type="scientific">Candidatus Spyradosoma merdigallinarum</name>
    <dbReference type="NCBI Taxonomy" id="2840950"/>
    <lineage>
        <taxon>Bacteria</taxon>
        <taxon>Pseudomonadati</taxon>
        <taxon>Verrucomicrobiota</taxon>
        <taxon>Opitutia</taxon>
        <taxon>Opitutia incertae sedis</taxon>
        <taxon>Candidatus Spyradosoma</taxon>
    </lineage>
</organism>
<dbReference type="Pfam" id="PF12464">
    <property type="entry name" value="Mac"/>
    <property type="match status" value="1"/>
</dbReference>
<gene>
    <name evidence="7" type="ORF">IAC75_03680</name>
</gene>
<protein>
    <recommendedName>
        <fullName evidence="5">Nodulation protein L</fullName>
    </recommendedName>
</protein>
<sequence length="200" mass="21495">MSETEEEKCLRGEIYDCHAPSFIARKARASAWCRAYNAVPYAQRDRRYAMLKELFGRVGTNVTVGDEFVCGFGDNIFIGDNVSVNLRCTFIDSNTITIGNGVLIAPGVQINTATHPVELAERLNPDWAPGSSAYFWRTRALPVVIEDGCWIGAGCILLGGVTIGRGSVIGAGSVVTRDVPPDCVAAGTPCRVIRRINGAA</sequence>
<accession>A0A9D1NKD1</accession>
<dbReference type="Pfam" id="PF00132">
    <property type="entry name" value="Hexapep"/>
    <property type="match status" value="1"/>
</dbReference>
<evidence type="ECO:0000259" key="6">
    <source>
        <dbReference type="SMART" id="SM01266"/>
    </source>
</evidence>
<dbReference type="InterPro" id="IPR024688">
    <property type="entry name" value="Mac_dom"/>
</dbReference>
<dbReference type="FunFam" id="2.160.10.10:FF:000025">
    <property type="entry name" value="Hexapeptide-repeat containing-acetyltransferase"/>
    <property type="match status" value="1"/>
</dbReference>
<dbReference type="Proteomes" id="UP000886812">
    <property type="component" value="Unassembled WGS sequence"/>
</dbReference>
<evidence type="ECO:0000256" key="2">
    <source>
        <dbReference type="ARBA" id="ARBA00022679"/>
    </source>
</evidence>
<reference evidence="7" key="2">
    <citation type="journal article" date="2021" name="PeerJ">
        <title>Extensive microbial diversity within the chicken gut microbiome revealed by metagenomics and culture.</title>
        <authorList>
            <person name="Gilroy R."/>
            <person name="Ravi A."/>
            <person name="Getino M."/>
            <person name="Pursley I."/>
            <person name="Horton D.L."/>
            <person name="Alikhan N.F."/>
            <person name="Baker D."/>
            <person name="Gharbi K."/>
            <person name="Hall N."/>
            <person name="Watson M."/>
            <person name="Adriaenssens E.M."/>
            <person name="Foster-Nyarko E."/>
            <person name="Jarju S."/>
            <person name="Secka A."/>
            <person name="Antonio M."/>
            <person name="Oren A."/>
            <person name="Chaudhuri R.R."/>
            <person name="La Ragione R."/>
            <person name="Hildebrand F."/>
            <person name="Pallen M.J."/>
        </authorList>
    </citation>
    <scope>NUCLEOTIDE SEQUENCE</scope>
    <source>
        <strain evidence="7">10669</strain>
    </source>
</reference>